<gene>
    <name evidence="1" type="ORF">F2Y35_19605</name>
</gene>
<dbReference type="RefSeq" id="WP_149928397.1">
    <property type="nucleotide sequence ID" value="NZ_VVYE01000016.1"/>
</dbReference>
<sequence length="363" mass="41471">MIIYILFFTYLIFGTIAFGNKNNSSYLRWAMIFLAGIIGLRSTEVGVDTSGYVENFKEFSSFTFDQLLVRLKDAKEPLYVLGTWLVGCIFNSSVAFIVFWGAFPCVAIYYALKYEVKLAKGQLVSILCLFALGLFAFFVAGIRQTAAISVVLLAYRCLTKEEILWKLSFLKSKQFLSFCLLMLIAYNIHNSSLLFILAVPLLKIRVSWWYFPIVISLFFIGSFMKIGFLTEMASLFFDDRFVSYGTTYESSQSINAFIMQLILFTICYVKHEALVKRDARNGYLFNVLMVGLVFQSFSGMIYEMARVAFYFSIFAIILVPKAIDEYAPSQKVLLYVGFTVFVLIYLFFLSSGSLPEYNSALFK</sequence>
<name>A0A6A1JQZ0_9BACE</name>
<dbReference type="InterPro" id="IPR049458">
    <property type="entry name" value="EpsG-like"/>
</dbReference>
<comment type="caution">
    <text evidence="1">The sequence shown here is derived from an EMBL/GenBank/DDBJ whole genome shotgun (WGS) entry which is preliminary data.</text>
</comment>
<proteinExistence type="predicted"/>
<dbReference type="Proteomes" id="UP000491168">
    <property type="component" value="Unassembled WGS sequence"/>
</dbReference>
<accession>A0A6A1JQZ0</accession>
<dbReference type="AlphaFoldDB" id="A0A6A1JQZ0"/>
<protein>
    <submittedName>
        <fullName evidence="1">EpsG family protein</fullName>
    </submittedName>
</protein>
<dbReference type="Pfam" id="PF14897">
    <property type="entry name" value="EpsG"/>
    <property type="match status" value="1"/>
</dbReference>
<reference evidence="1 2" key="1">
    <citation type="journal article" date="2019" name="Nat. Med.">
        <title>A library of human gut bacterial isolates paired with longitudinal multiomics data enables mechanistic microbiome research.</title>
        <authorList>
            <person name="Poyet M."/>
            <person name="Groussin M."/>
            <person name="Gibbons S.M."/>
            <person name="Avila-Pacheco J."/>
            <person name="Jiang X."/>
            <person name="Kearney S.M."/>
            <person name="Perrotta A.R."/>
            <person name="Berdy B."/>
            <person name="Zhao S."/>
            <person name="Lieberman T.D."/>
            <person name="Swanson P.K."/>
            <person name="Smith M."/>
            <person name="Roesemann S."/>
            <person name="Alexander J.E."/>
            <person name="Rich S.A."/>
            <person name="Livny J."/>
            <person name="Vlamakis H."/>
            <person name="Clish C."/>
            <person name="Bullock K."/>
            <person name="Deik A."/>
            <person name="Scott J."/>
            <person name="Pierce K.A."/>
            <person name="Xavier R.J."/>
            <person name="Alm E.J."/>
        </authorList>
    </citation>
    <scope>NUCLEOTIDE SEQUENCE [LARGE SCALE GENOMIC DNA]</scope>
    <source>
        <strain evidence="1 2">BIOML-A21</strain>
    </source>
</reference>
<organism evidence="1 2">
    <name type="scientific">Bacteroides caccae</name>
    <dbReference type="NCBI Taxonomy" id="47678"/>
    <lineage>
        <taxon>Bacteria</taxon>
        <taxon>Pseudomonadati</taxon>
        <taxon>Bacteroidota</taxon>
        <taxon>Bacteroidia</taxon>
        <taxon>Bacteroidales</taxon>
        <taxon>Bacteroidaceae</taxon>
        <taxon>Bacteroides</taxon>
    </lineage>
</organism>
<evidence type="ECO:0000313" key="1">
    <source>
        <dbReference type="EMBL" id="KAA5487353.1"/>
    </source>
</evidence>
<dbReference type="EMBL" id="VVYF01000023">
    <property type="protein sequence ID" value="KAA5487353.1"/>
    <property type="molecule type" value="Genomic_DNA"/>
</dbReference>
<evidence type="ECO:0000313" key="2">
    <source>
        <dbReference type="Proteomes" id="UP000491168"/>
    </source>
</evidence>